<dbReference type="Proteomes" id="UP000263268">
    <property type="component" value="Unassembled WGS sequence"/>
</dbReference>
<reference evidence="10 11" key="1">
    <citation type="journal article" date="2018" name="Nat. Biotechnol.">
        <title>A standardized bacterial taxonomy based on genome phylogeny substantially revises the tree of life.</title>
        <authorList>
            <person name="Parks D.H."/>
            <person name="Chuvochina M."/>
            <person name="Waite D.W."/>
            <person name="Rinke C."/>
            <person name="Skarshewski A."/>
            <person name="Chaumeil P.A."/>
            <person name="Hugenholtz P."/>
        </authorList>
    </citation>
    <scope>NUCLEOTIDE SEQUENCE [LARGE SCALE GENOMIC DNA]</scope>
    <source>
        <strain evidence="10">UBA10227</strain>
    </source>
</reference>
<dbReference type="InterPro" id="IPR003661">
    <property type="entry name" value="HisK_dim/P_dom"/>
</dbReference>
<dbReference type="GO" id="GO:0000155">
    <property type="term" value="F:phosphorelay sensor kinase activity"/>
    <property type="evidence" value="ECO:0007669"/>
    <property type="project" value="InterPro"/>
</dbReference>
<accession>A0A3D6BU64</accession>
<dbReference type="InterPro" id="IPR005467">
    <property type="entry name" value="His_kinase_dom"/>
</dbReference>
<evidence type="ECO:0000256" key="2">
    <source>
        <dbReference type="ARBA" id="ARBA00012438"/>
    </source>
</evidence>
<gene>
    <name evidence="10" type="ORF">DHV22_15035</name>
</gene>
<dbReference type="PRINTS" id="PR00344">
    <property type="entry name" value="BCTRLSENSOR"/>
</dbReference>
<evidence type="ECO:0000313" key="10">
    <source>
        <dbReference type="EMBL" id="HCY82806.1"/>
    </source>
</evidence>
<dbReference type="FunFam" id="3.30.565.10:FF:000006">
    <property type="entry name" value="Sensor histidine kinase WalK"/>
    <property type="match status" value="1"/>
</dbReference>
<dbReference type="Pfam" id="PF00512">
    <property type="entry name" value="HisKA"/>
    <property type="match status" value="1"/>
</dbReference>
<protein>
    <recommendedName>
        <fullName evidence="2">histidine kinase</fullName>
        <ecNumber evidence="2">2.7.13.3</ecNumber>
    </recommendedName>
</protein>
<dbReference type="GO" id="GO:0005524">
    <property type="term" value="F:ATP binding"/>
    <property type="evidence" value="ECO:0007669"/>
    <property type="project" value="UniProtKB-KW"/>
</dbReference>
<evidence type="ECO:0000256" key="6">
    <source>
        <dbReference type="ARBA" id="ARBA00022777"/>
    </source>
</evidence>
<comment type="caution">
    <text evidence="10">The sequence shown here is derived from an EMBL/GenBank/DDBJ whole genome shotgun (WGS) entry which is preliminary data.</text>
</comment>
<keyword evidence="5" id="KW-0547">Nucleotide-binding</keyword>
<comment type="catalytic activity">
    <reaction evidence="1">
        <text>ATP + protein L-histidine = ADP + protein N-phospho-L-histidine.</text>
        <dbReference type="EC" id="2.7.13.3"/>
    </reaction>
</comment>
<name>A0A3D6BU64_9FLAO</name>
<dbReference type="RefSeq" id="WP_417867709.1">
    <property type="nucleotide sequence ID" value="NZ_JBLXFL010000010.1"/>
</dbReference>
<dbReference type="AlphaFoldDB" id="A0A3D6BU64"/>
<evidence type="ECO:0000256" key="3">
    <source>
        <dbReference type="ARBA" id="ARBA00022553"/>
    </source>
</evidence>
<evidence type="ECO:0000256" key="4">
    <source>
        <dbReference type="ARBA" id="ARBA00022679"/>
    </source>
</evidence>
<keyword evidence="6 10" id="KW-0418">Kinase</keyword>
<dbReference type="PANTHER" id="PTHR43065">
    <property type="entry name" value="SENSOR HISTIDINE KINASE"/>
    <property type="match status" value="1"/>
</dbReference>
<keyword evidence="3" id="KW-0597">Phosphoprotein</keyword>
<dbReference type="SMART" id="SM00387">
    <property type="entry name" value="HATPase_c"/>
    <property type="match status" value="1"/>
</dbReference>
<dbReference type="InterPro" id="IPR004358">
    <property type="entry name" value="Sig_transdc_His_kin-like_C"/>
</dbReference>
<evidence type="ECO:0000256" key="5">
    <source>
        <dbReference type="ARBA" id="ARBA00022741"/>
    </source>
</evidence>
<dbReference type="EMBL" id="DPRK01000240">
    <property type="protein sequence ID" value="HCY82806.1"/>
    <property type="molecule type" value="Genomic_DNA"/>
</dbReference>
<dbReference type="PROSITE" id="PS50109">
    <property type="entry name" value="HIS_KIN"/>
    <property type="match status" value="1"/>
</dbReference>
<evidence type="ECO:0000256" key="1">
    <source>
        <dbReference type="ARBA" id="ARBA00000085"/>
    </source>
</evidence>
<dbReference type="SMART" id="SM00388">
    <property type="entry name" value="HisKA"/>
    <property type="match status" value="1"/>
</dbReference>
<dbReference type="InterPro" id="IPR036890">
    <property type="entry name" value="HATPase_C_sf"/>
</dbReference>
<dbReference type="Gene3D" id="3.30.565.10">
    <property type="entry name" value="Histidine kinase-like ATPase, C-terminal domain"/>
    <property type="match status" value="1"/>
</dbReference>
<dbReference type="CDD" id="cd00082">
    <property type="entry name" value="HisKA"/>
    <property type="match status" value="1"/>
</dbReference>
<dbReference type="PANTHER" id="PTHR43065:SF10">
    <property type="entry name" value="PEROXIDE STRESS-ACTIVATED HISTIDINE KINASE MAK3"/>
    <property type="match status" value="1"/>
</dbReference>
<evidence type="ECO:0000256" key="7">
    <source>
        <dbReference type="ARBA" id="ARBA00022840"/>
    </source>
</evidence>
<evidence type="ECO:0000313" key="11">
    <source>
        <dbReference type="Proteomes" id="UP000263268"/>
    </source>
</evidence>
<dbReference type="InterPro" id="IPR003594">
    <property type="entry name" value="HATPase_dom"/>
</dbReference>
<keyword evidence="4" id="KW-0808">Transferase</keyword>
<dbReference type="SUPFAM" id="SSF47384">
    <property type="entry name" value="Homodimeric domain of signal transducing histidine kinase"/>
    <property type="match status" value="1"/>
</dbReference>
<feature type="domain" description="Histidine kinase" evidence="9">
    <location>
        <begin position="158"/>
        <end position="366"/>
    </location>
</feature>
<sequence>MSPLISAEDKLRERIKELTCLYNVSSYIANSDLDNLEPTWQAIVYSLQEAIRYPEEASVELRIEDKLISAGDYPEDKVIILSAIKVFNKPIGSIQVGYSKLKYNENSFLNEEIQLLNNIALEIGNLFERKQIIESEALAKRQIERADRLGILGEITAGIAHELNTPLANILGYTELLKDQFKDNPSVLNDLDKIIHSAIFSREVVKKLMFFSCDMPQQMELRNMVPIIKDAIGLLNPNFKKKELHCHLDISKNKIMLRVDAIQLTQVIFNLVINAIYFSPKQGKITVMVKDTESQVILKISDEGPGIQKKDFDHVFNPFFTTKPVGEGSGLGLSVVHGIVKSHKGSIKFEPNQPKGTIFTITLPKN</sequence>
<dbReference type="Pfam" id="PF02518">
    <property type="entry name" value="HATPase_c"/>
    <property type="match status" value="1"/>
</dbReference>
<proteinExistence type="predicted"/>
<dbReference type="EC" id="2.7.13.3" evidence="2"/>
<dbReference type="Gene3D" id="1.10.287.130">
    <property type="match status" value="1"/>
</dbReference>
<organism evidence="10 11">
    <name type="scientific">Xanthomarina gelatinilytica</name>
    <dbReference type="NCBI Taxonomy" id="1137281"/>
    <lineage>
        <taxon>Bacteria</taxon>
        <taxon>Pseudomonadati</taxon>
        <taxon>Bacteroidota</taxon>
        <taxon>Flavobacteriia</taxon>
        <taxon>Flavobacteriales</taxon>
        <taxon>Flavobacteriaceae</taxon>
        <taxon>Xanthomarina</taxon>
    </lineage>
</organism>
<keyword evidence="8" id="KW-0902">Two-component regulatory system</keyword>
<keyword evidence="7" id="KW-0067">ATP-binding</keyword>
<dbReference type="InterPro" id="IPR036097">
    <property type="entry name" value="HisK_dim/P_sf"/>
</dbReference>
<evidence type="ECO:0000259" key="9">
    <source>
        <dbReference type="PROSITE" id="PS50109"/>
    </source>
</evidence>
<evidence type="ECO:0000256" key="8">
    <source>
        <dbReference type="ARBA" id="ARBA00023012"/>
    </source>
</evidence>
<dbReference type="SUPFAM" id="SSF55874">
    <property type="entry name" value="ATPase domain of HSP90 chaperone/DNA topoisomerase II/histidine kinase"/>
    <property type="match status" value="1"/>
</dbReference>